<dbReference type="InterPro" id="IPR018517">
    <property type="entry name" value="tRNA_hU_synthase_CS"/>
</dbReference>
<protein>
    <recommendedName>
        <fullName evidence="12">tRNA-dihydrouridine synthase</fullName>
        <ecNumber evidence="12">1.3.1.-</ecNumber>
    </recommendedName>
</protein>
<dbReference type="Gene3D" id="1.10.1200.80">
    <property type="entry name" value="Putative flavin oxidoreducatase, domain 2"/>
    <property type="match status" value="1"/>
</dbReference>
<dbReference type="PANTHER" id="PTHR45846:SF1">
    <property type="entry name" value="TRNA-DIHYDROURIDINE(47) SYNTHASE [NAD(P)(+)]-LIKE"/>
    <property type="match status" value="1"/>
</dbReference>
<evidence type="ECO:0000256" key="6">
    <source>
        <dbReference type="ARBA" id="ARBA00022694"/>
    </source>
</evidence>
<dbReference type="Gene3D" id="3.20.20.70">
    <property type="entry name" value="Aldolase class I"/>
    <property type="match status" value="1"/>
</dbReference>
<dbReference type="InterPro" id="IPR024036">
    <property type="entry name" value="tRNA-dHydroUridine_Synthase_C"/>
</dbReference>
<evidence type="ECO:0000256" key="5">
    <source>
        <dbReference type="ARBA" id="ARBA00022643"/>
    </source>
</evidence>
<dbReference type="PANTHER" id="PTHR45846">
    <property type="entry name" value="TRNA-DIHYDROURIDINE(47) SYNTHASE [NAD(P)(+)]-LIKE"/>
    <property type="match status" value="1"/>
</dbReference>
<dbReference type="CDD" id="cd02801">
    <property type="entry name" value="DUS_like_FMN"/>
    <property type="match status" value="1"/>
</dbReference>
<keyword evidence="5 12" id="KW-0288">FMN</keyword>
<comment type="catalytic activity">
    <reaction evidence="11">
        <text>a 5,6-dihydrouridine in tRNA + NAD(+) = a uridine in tRNA + NADH + H(+)</text>
        <dbReference type="Rhea" id="RHEA:54452"/>
        <dbReference type="Rhea" id="RHEA-COMP:13339"/>
        <dbReference type="Rhea" id="RHEA-COMP:13887"/>
        <dbReference type="ChEBI" id="CHEBI:15378"/>
        <dbReference type="ChEBI" id="CHEBI:57540"/>
        <dbReference type="ChEBI" id="CHEBI:57945"/>
        <dbReference type="ChEBI" id="CHEBI:65315"/>
        <dbReference type="ChEBI" id="CHEBI:74443"/>
    </reaction>
</comment>
<dbReference type="InterPro" id="IPR035587">
    <property type="entry name" value="DUS-like_FMN-bd"/>
</dbReference>
<reference evidence="14 15" key="1">
    <citation type="submission" date="2021-02" db="EMBL/GenBank/DDBJ databases">
        <authorList>
            <person name="Han P."/>
        </authorList>
    </citation>
    <scope>NUCLEOTIDE SEQUENCE [LARGE SCALE GENOMIC DNA]</scope>
    <source>
        <strain evidence="14">Candidatus Nitrospira sp. ZN2</strain>
    </source>
</reference>
<dbReference type="PROSITE" id="PS01136">
    <property type="entry name" value="UPF0034"/>
    <property type="match status" value="1"/>
</dbReference>
<keyword evidence="15" id="KW-1185">Reference proteome</keyword>
<keyword evidence="4 12" id="KW-0285">Flavoprotein</keyword>
<keyword evidence="8" id="KW-0694">RNA-binding</keyword>
<name>A0ABM8RND4_9BACT</name>
<evidence type="ECO:0000256" key="7">
    <source>
        <dbReference type="ARBA" id="ARBA00022857"/>
    </source>
</evidence>
<comment type="function">
    <text evidence="2 12">Catalyzes the synthesis of 5,6-dihydrouridine (D), a modified base found in the D-loop of most tRNAs, via the reduction of the C5-C6 double bond in target uridines.</text>
</comment>
<keyword evidence="3" id="KW-0820">tRNA-binding</keyword>
<dbReference type="EMBL" id="CAJNBJ010000016">
    <property type="protein sequence ID" value="CAE6762576.1"/>
    <property type="molecule type" value="Genomic_DNA"/>
</dbReference>
<dbReference type="EC" id="1.3.1.-" evidence="12"/>
<dbReference type="GO" id="GO:0016491">
    <property type="term" value="F:oxidoreductase activity"/>
    <property type="evidence" value="ECO:0007669"/>
    <property type="project" value="UniProtKB-KW"/>
</dbReference>
<dbReference type="SUPFAM" id="SSF51395">
    <property type="entry name" value="FMN-linked oxidoreductases"/>
    <property type="match status" value="1"/>
</dbReference>
<evidence type="ECO:0000256" key="1">
    <source>
        <dbReference type="ARBA" id="ARBA00001917"/>
    </source>
</evidence>
<evidence type="ECO:0000256" key="11">
    <source>
        <dbReference type="ARBA" id="ARBA00048802"/>
    </source>
</evidence>
<proteinExistence type="inferred from homology"/>
<feature type="domain" description="DUS-like FMN-binding" evidence="13">
    <location>
        <begin position="173"/>
        <end position="361"/>
    </location>
</feature>
<comment type="cofactor">
    <cofactor evidence="1 12">
        <name>FMN</name>
        <dbReference type="ChEBI" id="CHEBI:58210"/>
    </cofactor>
</comment>
<evidence type="ECO:0000256" key="10">
    <source>
        <dbReference type="ARBA" id="ARBA00048205"/>
    </source>
</evidence>
<dbReference type="Proteomes" id="UP000675880">
    <property type="component" value="Unassembled WGS sequence"/>
</dbReference>
<evidence type="ECO:0000256" key="3">
    <source>
        <dbReference type="ARBA" id="ARBA00022555"/>
    </source>
</evidence>
<comment type="catalytic activity">
    <reaction evidence="10">
        <text>a 5,6-dihydrouridine in tRNA + NADP(+) = a uridine in tRNA + NADPH + H(+)</text>
        <dbReference type="Rhea" id="RHEA:23624"/>
        <dbReference type="Rhea" id="RHEA-COMP:13339"/>
        <dbReference type="Rhea" id="RHEA-COMP:13887"/>
        <dbReference type="ChEBI" id="CHEBI:15378"/>
        <dbReference type="ChEBI" id="CHEBI:57783"/>
        <dbReference type="ChEBI" id="CHEBI:58349"/>
        <dbReference type="ChEBI" id="CHEBI:65315"/>
        <dbReference type="ChEBI" id="CHEBI:74443"/>
    </reaction>
</comment>
<dbReference type="InterPro" id="IPR001269">
    <property type="entry name" value="DUS_fam"/>
</dbReference>
<evidence type="ECO:0000256" key="4">
    <source>
        <dbReference type="ARBA" id="ARBA00022630"/>
    </source>
</evidence>
<evidence type="ECO:0000256" key="8">
    <source>
        <dbReference type="ARBA" id="ARBA00022884"/>
    </source>
</evidence>
<accession>A0ABM8RND4</accession>
<organism evidence="14 15">
    <name type="scientific">Nitrospira defluvii</name>
    <dbReference type="NCBI Taxonomy" id="330214"/>
    <lineage>
        <taxon>Bacteria</taxon>
        <taxon>Pseudomonadati</taxon>
        <taxon>Nitrospirota</taxon>
        <taxon>Nitrospiria</taxon>
        <taxon>Nitrospirales</taxon>
        <taxon>Nitrospiraceae</taxon>
        <taxon>Nitrospira</taxon>
    </lineage>
</organism>
<gene>
    <name evidence="14" type="ORF">NSPZN2_30715</name>
</gene>
<comment type="caution">
    <text evidence="14">The sequence shown here is derived from an EMBL/GenBank/DDBJ whole genome shotgun (WGS) entry which is preliminary data.</text>
</comment>
<dbReference type="RefSeq" id="WP_213042839.1">
    <property type="nucleotide sequence ID" value="NZ_CAJNBJ010000016.1"/>
</dbReference>
<evidence type="ECO:0000256" key="9">
    <source>
        <dbReference type="ARBA" id="ARBA00023002"/>
    </source>
</evidence>
<dbReference type="PIRSF" id="PIRSF006621">
    <property type="entry name" value="Dus"/>
    <property type="match status" value="1"/>
</dbReference>
<dbReference type="Pfam" id="PF01207">
    <property type="entry name" value="Dus"/>
    <property type="match status" value="2"/>
</dbReference>
<keyword evidence="6 12" id="KW-0819">tRNA processing</keyword>
<evidence type="ECO:0000313" key="15">
    <source>
        <dbReference type="Proteomes" id="UP000675880"/>
    </source>
</evidence>
<keyword evidence="9 12" id="KW-0560">Oxidoreductase</keyword>
<evidence type="ECO:0000313" key="14">
    <source>
        <dbReference type="EMBL" id="CAE6762576.1"/>
    </source>
</evidence>
<dbReference type="InterPro" id="IPR013785">
    <property type="entry name" value="Aldolase_TIM"/>
</dbReference>
<evidence type="ECO:0000256" key="12">
    <source>
        <dbReference type="PIRNR" id="PIRNR006621"/>
    </source>
</evidence>
<sequence>MNFWKTLPQPILGLAPMDGVTDAAFRRVVATEGRPDITFTEFTNVNEICRGPDHLLSSLIYSDMERPIVAQLYGKDPEQFYRAAQVVCELGFDGLDINMGCPSKSVAASGSGAALIKTPELAHAILRAARQGLEDWAGGQSIHTLGFKPSRIEFIHELNYRRSGAPVVPRRLLPLSIKTRLGFDCVVVERWVKHLLEACPAAITVHGRTLQQMYRGAADWSAIAEAAKLAHGTETLVLGNGDLTTLVDAVRRMTESGVQGVLVGRGTLGSPWFFREKERARRAFHEQQDLTSLPATVWEPPVSLSHRMRIMVDHARQYEAIAGVERFRSLRKHLGWYCKGFPHAAAMRAKMFGVSTVQDVERIVAEFCVVPSQEDVASSESTPPAIHLPFPCAS</sequence>
<keyword evidence="7" id="KW-0521">NADP</keyword>
<evidence type="ECO:0000259" key="13">
    <source>
        <dbReference type="Pfam" id="PF01207"/>
    </source>
</evidence>
<feature type="domain" description="DUS-like FMN-binding" evidence="13">
    <location>
        <begin position="14"/>
        <end position="131"/>
    </location>
</feature>
<comment type="similarity">
    <text evidence="12">Belongs to the dus family.</text>
</comment>
<evidence type="ECO:0000256" key="2">
    <source>
        <dbReference type="ARBA" id="ARBA00002790"/>
    </source>
</evidence>